<proteinExistence type="predicted"/>
<sequence length="104" mass="11212">MDPWGKKPARRRNASQLEPATSARLNPPPLSAISIAAVRSRSPAAIRRSSRILYKRAAALLQMPRRYCGSCSSPLHADDGHSECVSCLGTCEEKTAGQRISAHG</sequence>
<feature type="region of interest" description="Disordered" evidence="1">
    <location>
        <begin position="1"/>
        <end position="28"/>
    </location>
</feature>
<reference evidence="2 3" key="1">
    <citation type="submission" date="2020-04" db="EMBL/GenBank/DDBJ databases">
        <title>Chromosome-level genome assembly of a cyprinid fish Onychostoma macrolepis by integration of Nanopore Sequencing, Bionano and Hi-C technology.</title>
        <authorList>
            <person name="Wang D."/>
        </authorList>
    </citation>
    <scope>NUCLEOTIDE SEQUENCE [LARGE SCALE GENOMIC DNA]</scope>
    <source>
        <strain evidence="2">SWU-2019</strain>
        <tissue evidence="2">Muscle</tissue>
    </source>
</reference>
<name>A0A7J6BJU7_9TELE</name>
<accession>A0A7J6BJU7</accession>
<dbReference type="AlphaFoldDB" id="A0A7J6BJU7"/>
<keyword evidence="3" id="KW-1185">Reference proteome</keyword>
<evidence type="ECO:0000313" key="3">
    <source>
        <dbReference type="Proteomes" id="UP000579812"/>
    </source>
</evidence>
<dbReference type="Proteomes" id="UP000579812">
    <property type="component" value="Unassembled WGS sequence"/>
</dbReference>
<protein>
    <submittedName>
        <fullName evidence="2">Uncharacterized protein</fullName>
    </submittedName>
</protein>
<evidence type="ECO:0000313" key="2">
    <source>
        <dbReference type="EMBL" id="KAF4095417.1"/>
    </source>
</evidence>
<organism evidence="2 3">
    <name type="scientific">Onychostoma macrolepis</name>
    <dbReference type="NCBI Taxonomy" id="369639"/>
    <lineage>
        <taxon>Eukaryota</taxon>
        <taxon>Metazoa</taxon>
        <taxon>Chordata</taxon>
        <taxon>Craniata</taxon>
        <taxon>Vertebrata</taxon>
        <taxon>Euteleostomi</taxon>
        <taxon>Actinopterygii</taxon>
        <taxon>Neopterygii</taxon>
        <taxon>Teleostei</taxon>
        <taxon>Ostariophysi</taxon>
        <taxon>Cypriniformes</taxon>
        <taxon>Cyprinidae</taxon>
        <taxon>Acrossocheilinae</taxon>
        <taxon>Onychostoma</taxon>
    </lineage>
</organism>
<dbReference type="EMBL" id="JAAMOB010000025">
    <property type="protein sequence ID" value="KAF4095417.1"/>
    <property type="molecule type" value="Genomic_DNA"/>
</dbReference>
<gene>
    <name evidence="2" type="ORF">G5714_024495</name>
</gene>
<comment type="caution">
    <text evidence="2">The sequence shown here is derived from an EMBL/GenBank/DDBJ whole genome shotgun (WGS) entry which is preliminary data.</text>
</comment>
<evidence type="ECO:0000256" key="1">
    <source>
        <dbReference type="SAM" id="MobiDB-lite"/>
    </source>
</evidence>